<name>A0ABT2S8R8_9FIRM</name>
<dbReference type="RefSeq" id="WP_262582143.1">
    <property type="nucleotide sequence ID" value="NZ_JAOQJV010000018.1"/>
</dbReference>
<dbReference type="CDD" id="cd10032">
    <property type="entry name" value="UDG-F6_HDG"/>
    <property type="match status" value="1"/>
</dbReference>
<evidence type="ECO:0000259" key="1">
    <source>
        <dbReference type="Pfam" id="PF03167"/>
    </source>
</evidence>
<feature type="domain" description="Uracil-DNA glycosylase-like" evidence="1">
    <location>
        <begin position="19"/>
        <end position="153"/>
    </location>
</feature>
<accession>A0ABT2S8R8</accession>
<proteinExistence type="predicted"/>
<dbReference type="Gene3D" id="3.40.470.10">
    <property type="entry name" value="Uracil-DNA glycosylase-like domain"/>
    <property type="match status" value="1"/>
</dbReference>
<dbReference type="InterPro" id="IPR026353">
    <property type="entry name" value="Hypoxan-DNA_Glyclase"/>
</dbReference>
<evidence type="ECO:0000313" key="3">
    <source>
        <dbReference type="Proteomes" id="UP001207605"/>
    </source>
</evidence>
<dbReference type="EC" id="3.2.2.15" evidence="2"/>
<keyword evidence="2" id="KW-0326">Glycosidase</keyword>
<keyword evidence="2" id="KW-0378">Hydrolase</keyword>
<dbReference type="EMBL" id="JAOQJV010000018">
    <property type="protein sequence ID" value="MCU6700807.1"/>
    <property type="molecule type" value="Genomic_DNA"/>
</dbReference>
<comment type="caution">
    <text evidence="2">The sequence shown here is derived from an EMBL/GenBank/DDBJ whole genome shotgun (WGS) entry which is preliminary data.</text>
</comment>
<dbReference type="SUPFAM" id="SSF52141">
    <property type="entry name" value="Uracil-DNA glycosylase-like"/>
    <property type="match status" value="1"/>
</dbReference>
<dbReference type="Pfam" id="PF03167">
    <property type="entry name" value="UDG"/>
    <property type="match status" value="1"/>
</dbReference>
<evidence type="ECO:0000313" key="2">
    <source>
        <dbReference type="EMBL" id="MCU6700807.1"/>
    </source>
</evidence>
<dbReference type="Proteomes" id="UP001207605">
    <property type="component" value="Unassembled WGS sequence"/>
</dbReference>
<sequence>MGQKKMNEMEHVTHEFQPIYDKDSKVLMLGTMPSPKSREVGFYYGHPRNRFWKVVSDVCGEALPETKEEKIAFALRNHIAVWDVLAGCEIHGADDSSIRNPEPNDMNRILKEADIQAIFATGQKAAQLYKRYCQKETGREIICLPSTSPANCRVHYEELYEAYKVIRDYI</sequence>
<protein>
    <submittedName>
        <fullName evidence="2">DNA-deoxyinosine glycosylase</fullName>
        <ecNumber evidence="2">3.2.2.15</ecNumber>
    </submittedName>
</protein>
<reference evidence="2 3" key="1">
    <citation type="journal article" date="2021" name="ISME Commun">
        <title>Automated analysis of genomic sequences facilitates high-throughput and comprehensive description of bacteria.</title>
        <authorList>
            <person name="Hitch T.C.A."/>
        </authorList>
    </citation>
    <scope>NUCLEOTIDE SEQUENCE [LARGE SCALE GENOMIC DNA]</scope>
    <source>
        <strain evidence="2 3">Sanger_02</strain>
    </source>
</reference>
<keyword evidence="3" id="KW-1185">Reference proteome</keyword>
<gene>
    <name evidence="2" type="ORF">OCV65_11260</name>
</gene>
<dbReference type="InterPro" id="IPR036895">
    <property type="entry name" value="Uracil-DNA_glycosylase-like_sf"/>
</dbReference>
<dbReference type="NCBIfam" id="TIGR04274">
    <property type="entry name" value="hypoxanDNAglyco"/>
    <property type="match status" value="1"/>
</dbReference>
<dbReference type="GO" id="GO:0033958">
    <property type="term" value="F:DNA-deoxyinosine glycosylase activity"/>
    <property type="evidence" value="ECO:0007669"/>
    <property type="project" value="UniProtKB-EC"/>
</dbReference>
<dbReference type="InterPro" id="IPR005122">
    <property type="entry name" value="Uracil-DNA_glycosylase-like"/>
</dbReference>
<organism evidence="2 3">
    <name type="scientific">Dorea ammoniilytica</name>
    <dbReference type="NCBI Taxonomy" id="2981788"/>
    <lineage>
        <taxon>Bacteria</taxon>
        <taxon>Bacillati</taxon>
        <taxon>Bacillota</taxon>
        <taxon>Clostridia</taxon>
        <taxon>Lachnospirales</taxon>
        <taxon>Lachnospiraceae</taxon>
        <taxon>Dorea</taxon>
    </lineage>
</organism>